<dbReference type="InterPro" id="IPR002297">
    <property type="entry name" value="DNA-dir_DNA_pol_A_mt"/>
</dbReference>
<gene>
    <name evidence="1" type="ORF">K443DRAFT_122749</name>
</gene>
<evidence type="ECO:0000313" key="2">
    <source>
        <dbReference type="Proteomes" id="UP000054477"/>
    </source>
</evidence>
<reference evidence="2" key="2">
    <citation type="submission" date="2015-01" db="EMBL/GenBank/DDBJ databases">
        <title>Evolutionary Origins and Diversification of the Mycorrhizal Mutualists.</title>
        <authorList>
            <consortium name="DOE Joint Genome Institute"/>
            <consortium name="Mycorrhizal Genomics Consortium"/>
            <person name="Kohler A."/>
            <person name="Kuo A."/>
            <person name="Nagy L.G."/>
            <person name="Floudas D."/>
            <person name="Copeland A."/>
            <person name="Barry K.W."/>
            <person name="Cichocki N."/>
            <person name="Veneault-Fourrey C."/>
            <person name="LaButti K."/>
            <person name="Lindquist E.A."/>
            <person name="Lipzen A."/>
            <person name="Lundell T."/>
            <person name="Morin E."/>
            <person name="Murat C."/>
            <person name="Riley R."/>
            <person name="Ohm R."/>
            <person name="Sun H."/>
            <person name="Tunlid A."/>
            <person name="Henrissat B."/>
            <person name="Grigoriev I.V."/>
            <person name="Hibbett D.S."/>
            <person name="Martin F."/>
        </authorList>
    </citation>
    <scope>NUCLEOTIDE SEQUENCE [LARGE SCALE GENOMIC DNA]</scope>
    <source>
        <strain evidence="2">LaAM-08-1</strain>
    </source>
</reference>
<proteinExistence type="predicted"/>
<dbReference type="GO" id="GO:0003887">
    <property type="term" value="F:DNA-directed DNA polymerase activity"/>
    <property type="evidence" value="ECO:0007669"/>
    <property type="project" value="TreeGrafter"/>
</dbReference>
<accession>A0A0C9XS79</accession>
<dbReference type="EMBL" id="KN838622">
    <property type="protein sequence ID" value="KIK00592.1"/>
    <property type="molecule type" value="Genomic_DNA"/>
</dbReference>
<dbReference type="GO" id="GO:0003677">
    <property type="term" value="F:DNA binding"/>
    <property type="evidence" value="ECO:0007669"/>
    <property type="project" value="InterPro"/>
</dbReference>
<dbReference type="GO" id="GO:0008408">
    <property type="term" value="F:3'-5' exonuclease activity"/>
    <property type="evidence" value="ECO:0007669"/>
    <property type="project" value="TreeGrafter"/>
</dbReference>
<dbReference type="GO" id="GO:0005760">
    <property type="term" value="C:gamma DNA polymerase complex"/>
    <property type="evidence" value="ECO:0007669"/>
    <property type="project" value="InterPro"/>
</dbReference>
<protein>
    <submittedName>
        <fullName evidence="1">Uncharacterized protein</fullName>
    </submittedName>
</protein>
<evidence type="ECO:0000313" key="1">
    <source>
        <dbReference type="EMBL" id="KIK00592.1"/>
    </source>
</evidence>
<keyword evidence="2" id="KW-1185">Reference proteome</keyword>
<dbReference type="GO" id="GO:0006264">
    <property type="term" value="P:mitochondrial DNA replication"/>
    <property type="evidence" value="ECO:0007669"/>
    <property type="project" value="TreeGrafter"/>
</dbReference>
<name>A0A0C9XS79_9AGAR</name>
<reference evidence="1 2" key="1">
    <citation type="submission" date="2014-04" db="EMBL/GenBank/DDBJ databases">
        <authorList>
            <consortium name="DOE Joint Genome Institute"/>
            <person name="Kuo A."/>
            <person name="Kohler A."/>
            <person name="Nagy L.G."/>
            <person name="Floudas D."/>
            <person name="Copeland A."/>
            <person name="Barry K.W."/>
            <person name="Cichocki N."/>
            <person name="Veneault-Fourrey C."/>
            <person name="LaButti K."/>
            <person name="Lindquist E.A."/>
            <person name="Lipzen A."/>
            <person name="Lundell T."/>
            <person name="Morin E."/>
            <person name="Murat C."/>
            <person name="Sun H."/>
            <person name="Tunlid A."/>
            <person name="Henrissat B."/>
            <person name="Grigoriev I.V."/>
            <person name="Hibbett D.S."/>
            <person name="Martin F."/>
            <person name="Nordberg H.P."/>
            <person name="Cantor M.N."/>
            <person name="Hua S.X."/>
        </authorList>
    </citation>
    <scope>NUCLEOTIDE SEQUENCE [LARGE SCALE GENOMIC DNA]</scope>
    <source>
        <strain evidence="1 2">LaAM-08-1</strain>
    </source>
</reference>
<dbReference type="AlphaFoldDB" id="A0A0C9XS79"/>
<dbReference type="STRING" id="1095629.A0A0C9XS79"/>
<dbReference type="Proteomes" id="UP000054477">
    <property type="component" value="Unassembled WGS sequence"/>
</dbReference>
<dbReference type="PANTHER" id="PTHR10267:SF0">
    <property type="entry name" value="DNA POLYMERASE SUBUNIT GAMMA-1"/>
    <property type="match status" value="1"/>
</dbReference>
<dbReference type="PANTHER" id="PTHR10267">
    <property type="entry name" value="DNA POLYMERASE SUBUNIT GAMMA-1"/>
    <property type="match status" value="1"/>
</dbReference>
<dbReference type="HOGENOM" id="CLU_2121486_0_0_1"/>
<organism evidence="1 2">
    <name type="scientific">Laccaria amethystina LaAM-08-1</name>
    <dbReference type="NCBI Taxonomy" id="1095629"/>
    <lineage>
        <taxon>Eukaryota</taxon>
        <taxon>Fungi</taxon>
        <taxon>Dikarya</taxon>
        <taxon>Basidiomycota</taxon>
        <taxon>Agaricomycotina</taxon>
        <taxon>Agaricomycetes</taxon>
        <taxon>Agaricomycetidae</taxon>
        <taxon>Agaricales</taxon>
        <taxon>Agaricineae</taxon>
        <taxon>Hydnangiaceae</taxon>
        <taxon>Laccaria</taxon>
    </lineage>
</organism>
<sequence length="114" mass="12972">MGLSFLTVNSAWERYIESAEQVCKGMEEGVKRRLIELELGDKRKEKSRQREEKDLWLAQLDWTSKKVTKSRSVVQQPDETETVSQALEDPAWLSTLATSPSCIVPLLLKLAHNG</sequence>
<dbReference type="OrthoDB" id="10339598at2759"/>